<protein>
    <submittedName>
        <fullName evidence="7">UbiA family prenyltransferase</fullName>
    </submittedName>
</protein>
<dbReference type="Gene3D" id="1.10.357.140">
    <property type="entry name" value="UbiA prenyltransferase"/>
    <property type="match status" value="1"/>
</dbReference>
<dbReference type="Pfam" id="PF01040">
    <property type="entry name" value="UbiA"/>
    <property type="match status" value="1"/>
</dbReference>
<feature type="transmembrane region" description="Helical" evidence="6">
    <location>
        <begin position="31"/>
        <end position="50"/>
    </location>
</feature>
<keyword evidence="2" id="KW-1003">Cell membrane</keyword>
<organism evidence="7 8">
    <name type="scientific">Sphingorhabdus arenilitoris</name>
    <dbReference type="NCBI Taxonomy" id="1490041"/>
    <lineage>
        <taxon>Bacteria</taxon>
        <taxon>Pseudomonadati</taxon>
        <taxon>Pseudomonadota</taxon>
        <taxon>Alphaproteobacteria</taxon>
        <taxon>Sphingomonadales</taxon>
        <taxon>Sphingomonadaceae</taxon>
        <taxon>Sphingorhabdus</taxon>
    </lineage>
</organism>
<feature type="transmembrane region" description="Helical" evidence="6">
    <location>
        <begin position="125"/>
        <end position="146"/>
    </location>
</feature>
<keyword evidence="3 6" id="KW-0812">Transmembrane</keyword>
<evidence type="ECO:0000313" key="8">
    <source>
        <dbReference type="Proteomes" id="UP001595887"/>
    </source>
</evidence>
<proteinExistence type="predicted"/>
<dbReference type="InterPro" id="IPR044878">
    <property type="entry name" value="UbiA_sf"/>
</dbReference>
<dbReference type="EMBL" id="JBHSDH010000013">
    <property type="protein sequence ID" value="MFC4293217.1"/>
    <property type="molecule type" value="Genomic_DNA"/>
</dbReference>
<accession>A0ABV8RIM6</accession>
<feature type="transmembrane region" description="Helical" evidence="6">
    <location>
        <begin position="231"/>
        <end position="250"/>
    </location>
</feature>
<comment type="subcellular location">
    <subcellularLocation>
        <location evidence="1">Membrane</location>
        <topology evidence="1">Multi-pass membrane protein</topology>
    </subcellularLocation>
</comment>
<evidence type="ECO:0000256" key="5">
    <source>
        <dbReference type="ARBA" id="ARBA00023136"/>
    </source>
</evidence>
<feature type="transmembrane region" description="Helical" evidence="6">
    <location>
        <begin position="186"/>
        <end position="205"/>
    </location>
</feature>
<feature type="transmembrane region" description="Helical" evidence="6">
    <location>
        <begin position="155"/>
        <end position="174"/>
    </location>
</feature>
<evidence type="ECO:0000256" key="6">
    <source>
        <dbReference type="SAM" id="Phobius"/>
    </source>
</evidence>
<keyword evidence="5 6" id="KW-0472">Membrane</keyword>
<reference evidence="8" key="1">
    <citation type="journal article" date="2019" name="Int. J. Syst. Evol. Microbiol.">
        <title>The Global Catalogue of Microorganisms (GCM) 10K type strain sequencing project: providing services to taxonomists for standard genome sequencing and annotation.</title>
        <authorList>
            <consortium name="The Broad Institute Genomics Platform"/>
            <consortium name="The Broad Institute Genome Sequencing Center for Infectious Disease"/>
            <person name="Wu L."/>
            <person name="Ma J."/>
        </authorList>
    </citation>
    <scope>NUCLEOTIDE SEQUENCE [LARGE SCALE GENOMIC DNA]</scope>
    <source>
        <strain evidence="8">CECT 8531</strain>
    </source>
</reference>
<evidence type="ECO:0000256" key="2">
    <source>
        <dbReference type="ARBA" id="ARBA00022475"/>
    </source>
</evidence>
<dbReference type="Proteomes" id="UP001595887">
    <property type="component" value="Unassembled WGS sequence"/>
</dbReference>
<evidence type="ECO:0000256" key="1">
    <source>
        <dbReference type="ARBA" id="ARBA00004141"/>
    </source>
</evidence>
<dbReference type="InterPro" id="IPR000537">
    <property type="entry name" value="UbiA_prenyltransferase"/>
</dbReference>
<gene>
    <name evidence="7" type="ORF">ACFOWX_12400</name>
</gene>
<name>A0ABV8RIM6_9SPHN</name>
<dbReference type="RefSeq" id="WP_381424561.1">
    <property type="nucleotide sequence ID" value="NZ_JBHSDH010000013.1"/>
</dbReference>
<keyword evidence="4 6" id="KW-1133">Transmembrane helix</keyword>
<feature type="transmembrane region" description="Helical" evidence="6">
    <location>
        <begin position="97"/>
        <end position="119"/>
    </location>
</feature>
<evidence type="ECO:0000313" key="7">
    <source>
        <dbReference type="EMBL" id="MFC4293217.1"/>
    </source>
</evidence>
<keyword evidence="8" id="KW-1185">Reference proteome</keyword>
<feature type="transmembrane region" description="Helical" evidence="6">
    <location>
        <begin position="56"/>
        <end position="76"/>
    </location>
</feature>
<feature type="transmembrane region" description="Helical" evidence="6">
    <location>
        <begin position="294"/>
        <end position="314"/>
    </location>
</feature>
<sequence>MQIARHPKAGAGLAERLWIYQAERFPLFKTGLLLLVFSAASISISAHLGGRPLPGWPVFASVWAVTFILFFQMRACDEWKDLEDDRTYRPERPIPSGLISLRFVIITAIAAAGLALLLAGNIYPLLLLPLALVWVWLALMTAEFFAPKWLKARPLIYLVTHMAIMPLIDLFITAAEWLPHGNSPPAGLWLFLALSFTNGCVLEIGRKIWAPDSEREGVETYSGLWGAKRAAYIWCGICAAAWLLLSALGWAVGAPLLISGLGFIALAIATITALRFIRAPSRAGEKAIENIAGLWVFICYAVAGFAPALANWVAA</sequence>
<feature type="transmembrane region" description="Helical" evidence="6">
    <location>
        <begin position="256"/>
        <end position="274"/>
    </location>
</feature>
<comment type="caution">
    <text evidence="7">The sequence shown here is derived from an EMBL/GenBank/DDBJ whole genome shotgun (WGS) entry which is preliminary data.</text>
</comment>
<evidence type="ECO:0000256" key="3">
    <source>
        <dbReference type="ARBA" id="ARBA00022692"/>
    </source>
</evidence>
<evidence type="ECO:0000256" key="4">
    <source>
        <dbReference type="ARBA" id="ARBA00022989"/>
    </source>
</evidence>